<accession>A0ABR1ST89</accession>
<name>A0ABR1ST89_9PEZI</name>
<dbReference type="Gene3D" id="3.40.50.720">
    <property type="entry name" value="NAD(P)-binding Rossmann-like Domain"/>
    <property type="match status" value="1"/>
</dbReference>
<gene>
    <name evidence="2" type="ORF">PG991_001248</name>
</gene>
<dbReference type="InterPro" id="IPR016040">
    <property type="entry name" value="NAD(P)-bd_dom"/>
</dbReference>
<comment type="caution">
    <text evidence="2">The sequence shown here is derived from an EMBL/GenBank/DDBJ whole genome shotgun (WGS) entry which is preliminary data.</text>
</comment>
<dbReference type="InterPro" id="IPR036291">
    <property type="entry name" value="NAD(P)-bd_dom_sf"/>
</dbReference>
<organism evidence="2 3">
    <name type="scientific">Apiospora marii</name>
    <dbReference type="NCBI Taxonomy" id="335849"/>
    <lineage>
        <taxon>Eukaryota</taxon>
        <taxon>Fungi</taxon>
        <taxon>Dikarya</taxon>
        <taxon>Ascomycota</taxon>
        <taxon>Pezizomycotina</taxon>
        <taxon>Sordariomycetes</taxon>
        <taxon>Xylariomycetidae</taxon>
        <taxon>Amphisphaeriales</taxon>
        <taxon>Apiosporaceae</taxon>
        <taxon>Apiospora</taxon>
    </lineage>
</organism>
<evidence type="ECO:0000259" key="1">
    <source>
        <dbReference type="Pfam" id="PF13460"/>
    </source>
</evidence>
<dbReference type="Pfam" id="PF13460">
    <property type="entry name" value="NAD_binding_10"/>
    <property type="match status" value="1"/>
</dbReference>
<evidence type="ECO:0000313" key="3">
    <source>
        <dbReference type="Proteomes" id="UP001396898"/>
    </source>
</evidence>
<feature type="domain" description="NAD(P)-binding" evidence="1">
    <location>
        <begin position="8"/>
        <end position="126"/>
    </location>
</feature>
<evidence type="ECO:0000313" key="2">
    <source>
        <dbReference type="EMBL" id="KAK8036934.1"/>
    </source>
</evidence>
<dbReference type="EMBL" id="JAQQWI010000003">
    <property type="protein sequence ID" value="KAK8036934.1"/>
    <property type="molecule type" value="Genomic_DNA"/>
</dbReference>
<keyword evidence="3" id="KW-1185">Reference proteome</keyword>
<sequence length="143" mass="15217">MRIVVVPASPKTGQATIRTLLADASKPAVTGVYRDVRRAPAEFTNNPRFTAVEGDVADAKRLLGPALDCYSQDADAVATITPPLHAEADPIAKARELAGNVKHAITARKASVKRLVYISSVGTQLEHGTVFKYPISISIPISI</sequence>
<reference evidence="2 3" key="1">
    <citation type="submission" date="2023-01" db="EMBL/GenBank/DDBJ databases">
        <title>Analysis of 21 Apiospora genomes using comparative genomics revels a genus with tremendous synthesis potential of carbohydrate active enzymes and secondary metabolites.</title>
        <authorList>
            <person name="Sorensen T."/>
        </authorList>
    </citation>
    <scope>NUCLEOTIDE SEQUENCE [LARGE SCALE GENOMIC DNA]</scope>
    <source>
        <strain evidence="2 3">CBS 20057</strain>
    </source>
</reference>
<protein>
    <recommendedName>
        <fullName evidence="1">NAD(P)-binding domain-containing protein</fullName>
    </recommendedName>
</protein>
<dbReference type="Proteomes" id="UP001396898">
    <property type="component" value="Unassembled WGS sequence"/>
</dbReference>
<dbReference type="SUPFAM" id="SSF51735">
    <property type="entry name" value="NAD(P)-binding Rossmann-fold domains"/>
    <property type="match status" value="1"/>
</dbReference>
<proteinExistence type="predicted"/>